<dbReference type="AlphaFoldDB" id="A0A4R5WER2"/>
<dbReference type="InterPro" id="IPR051013">
    <property type="entry name" value="MBL_superfamily_lactonases"/>
</dbReference>
<dbReference type="SMART" id="SM00849">
    <property type="entry name" value="Lactamase_B"/>
    <property type="match status" value="1"/>
</dbReference>
<dbReference type="Pfam" id="PF00753">
    <property type="entry name" value="Lactamase_B"/>
    <property type="match status" value="1"/>
</dbReference>
<accession>A0A4R5WER2</accession>
<comment type="similarity">
    <text evidence="1">Belongs to the metallo-beta-lactamase superfamily.</text>
</comment>
<dbReference type="PANTHER" id="PTHR42978:SF6">
    <property type="entry name" value="QUORUM-QUENCHING LACTONASE YTNP-RELATED"/>
    <property type="match status" value="1"/>
</dbReference>
<evidence type="ECO:0000313" key="7">
    <source>
        <dbReference type="Proteomes" id="UP000294929"/>
    </source>
</evidence>
<dbReference type="Gene3D" id="3.60.15.10">
    <property type="entry name" value="Ribonuclease Z/Hydroxyacylglutathione hydrolase-like"/>
    <property type="match status" value="1"/>
</dbReference>
<organism evidence="6 7">
    <name type="scientific">Mycolicibacterium mucogenicum</name>
    <name type="common">Mycobacterium mucogenicum</name>
    <dbReference type="NCBI Taxonomy" id="56689"/>
    <lineage>
        <taxon>Bacteria</taxon>
        <taxon>Bacillati</taxon>
        <taxon>Actinomycetota</taxon>
        <taxon>Actinomycetes</taxon>
        <taxon>Mycobacteriales</taxon>
        <taxon>Mycobacteriaceae</taxon>
        <taxon>Mycolicibacterium</taxon>
    </lineage>
</organism>
<feature type="domain" description="Metallo-beta-lactamase" evidence="5">
    <location>
        <begin position="101"/>
        <end position="308"/>
    </location>
</feature>
<keyword evidence="4" id="KW-0862">Zinc</keyword>
<dbReference type="PANTHER" id="PTHR42978">
    <property type="entry name" value="QUORUM-QUENCHING LACTONASE YTNP-RELATED-RELATED"/>
    <property type="match status" value="1"/>
</dbReference>
<dbReference type="CDD" id="cd07720">
    <property type="entry name" value="OPHC2-like_MBL-fold"/>
    <property type="match status" value="1"/>
</dbReference>
<dbReference type="GO" id="GO:0046872">
    <property type="term" value="F:metal ion binding"/>
    <property type="evidence" value="ECO:0007669"/>
    <property type="project" value="UniProtKB-KW"/>
</dbReference>
<evidence type="ECO:0000313" key="6">
    <source>
        <dbReference type="EMBL" id="TDK88342.1"/>
    </source>
</evidence>
<evidence type="ECO:0000256" key="4">
    <source>
        <dbReference type="ARBA" id="ARBA00022833"/>
    </source>
</evidence>
<protein>
    <submittedName>
        <fullName evidence="6">MBL fold metallo-hydrolase</fullName>
    </submittedName>
</protein>
<evidence type="ECO:0000256" key="1">
    <source>
        <dbReference type="ARBA" id="ARBA00007749"/>
    </source>
</evidence>
<dbReference type="InterPro" id="IPR001279">
    <property type="entry name" value="Metallo-B-lactamas"/>
</dbReference>
<evidence type="ECO:0000256" key="3">
    <source>
        <dbReference type="ARBA" id="ARBA00022801"/>
    </source>
</evidence>
<evidence type="ECO:0000256" key="2">
    <source>
        <dbReference type="ARBA" id="ARBA00022723"/>
    </source>
</evidence>
<keyword evidence="2" id="KW-0479">Metal-binding</keyword>
<reference evidence="6 7" key="1">
    <citation type="submission" date="2019-01" db="EMBL/GenBank/DDBJ databases">
        <title>High-quality-draft genome sequences of five non-tuberculosis mycobacteriaceae isolated from a nosocomial environment.</title>
        <authorList>
            <person name="Tiago I."/>
            <person name="Alarico S."/>
            <person name="Pereira S.G."/>
            <person name="Coelho C."/>
            <person name="Maranha A."/>
            <person name="Empadinhas N."/>
        </authorList>
    </citation>
    <scope>NUCLEOTIDE SEQUENCE [LARGE SCALE GENOMIC DNA]</scope>
    <source>
        <strain evidence="6 7">24AIII</strain>
    </source>
</reference>
<dbReference type="EMBL" id="SDLO01000011">
    <property type="protein sequence ID" value="TDK88342.1"/>
    <property type="molecule type" value="Genomic_DNA"/>
</dbReference>
<gene>
    <name evidence="6" type="ORF">EUA03_15775</name>
</gene>
<evidence type="ECO:0000259" key="5">
    <source>
        <dbReference type="SMART" id="SM00849"/>
    </source>
</evidence>
<sequence length="333" mass="36172">MDDFARRPAFNPAQGQIHDTAECVPEGDNVSLDNISHLGQTGLDELVPSRYAVPVGDIEVLVISDGVLPITASTLGTNVPPAELTGWLDENFLPPEIVDWPLNIVVVRSGDQTILVDAGLGLEFPDFPRAGQTVQRLEAAGVDLASVTDVVLTHMHMDHVGGLITEGVKERFRPDLRVHAATAEAEFWAAPDFSRTVMPQPIPDVLRRSATQFLTDYSGQLRTFETDYEVAPGVLVSRTGGHTPGHSVVRLESRGEKLTFAGDAVFAPGFDNPEWQNGFEHDPEEAARVRVRLLREIAATGEALVATHLPFPSVCHVATVGDAFRCVPATWDY</sequence>
<dbReference type="SUPFAM" id="SSF56281">
    <property type="entry name" value="Metallo-hydrolase/oxidoreductase"/>
    <property type="match status" value="1"/>
</dbReference>
<dbReference type="InterPro" id="IPR036866">
    <property type="entry name" value="RibonucZ/Hydroxyglut_hydro"/>
</dbReference>
<dbReference type="Proteomes" id="UP000294929">
    <property type="component" value="Unassembled WGS sequence"/>
</dbReference>
<keyword evidence="3 6" id="KW-0378">Hydrolase</keyword>
<proteinExistence type="inferred from homology"/>
<comment type="caution">
    <text evidence="6">The sequence shown here is derived from an EMBL/GenBank/DDBJ whole genome shotgun (WGS) entry which is preliminary data.</text>
</comment>
<name>A0A4R5WER2_MYCMU</name>
<dbReference type="GO" id="GO:0016787">
    <property type="term" value="F:hydrolase activity"/>
    <property type="evidence" value="ECO:0007669"/>
    <property type="project" value="UniProtKB-KW"/>
</dbReference>